<evidence type="ECO:0000256" key="1">
    <source>
        <dbReference type="SAM" id="SignalP"/>
    </source>
</evidence>
<keyword evidence="1" id="KW-0732">Signal</keyword>
<sequence>MSTLYTSKNMMNRALRRSLAIILLLSVWACSKNDDTTPVPLSKPQNITGLRKVQQSDDLKFGATAIKGIVISDEAGGNMEAGMVAVQEEGKDAAILLQLSASSNFAKGDEVTLNLEGASLSSKAGEMVISDLSAGAVEKTGRTVEVTPKSTTLSDIVINAEFWGPILVRVADVSLSGGTEGRFEGEVVLRDGIGAVYSMLQPNTAFADVTMPAMANSYTGIVRINGDKFYINPRNVEDIVGGVTETTEDFEDASNTSYDVKELSFKTGVWTLDGAITAATSADMKNGAQSVRLQGTVGNDKRNGMVSMNFDLQGVKGLKVSHGIYPASAEVANMNPTTIDVEISKDGGNTYTLLQQLTIDVQAKVLVTDEIAVNAAANEQVRIRFVNSSTPFANNNRPRINIDDVVFQF</sequence>
<protein>
    <recommendedName>
        <fullName evidence="2">DUF5689 domain-containing protein</fullName>
    </recommendedName>
</protein>
<dbReference type="Gene3D" id="2.60.120.260">
    <property type="entry name" value="Galactose-binding domain-like"/>
    <property type="match status" value="1"/>
</dbReference>
<keyword evidence="4" id="KW-1185">Reference proteome</keyword>
<reference evidence="4" key="1">
    <citation type="journal article" date="2019" name="Int. J. Syst. Evol. Microbiol.">
        <title>The Global Catalogue of Microorganisms (GCM) 10K type strain sequencing project: providing services to taxonomists for standard genome sequencing and annotation.</title>
        <authorList>
            <consortium name="The Broad Institute Genomics Platform"/>
            <consortium name="The Broad Institute Genome Sequencing Center for Infectious Disease"/>
            <person name="Wu L."/>
            <person name="Ma J."/>
        </authorList>
    </citation>
    <scope>NUCLEOTIDE SEQUENCE [LARGE SCALE GENOMIC DNA]</scope>
    <source>
        <strain evidence="4">CGMCC 1.12749</strain>
    </source>
</reference>
<dbReference type="InterPro" id="IPR043744">
    <property type="entry name" value="DUF5689"/>
</dbReference>
<evidence type="ECO:0000313" key="3">
    <source>
        <dbReference type="EMBL" id="GGG24163.1"/>
    </source>
</evidence>
<gene>
    <name evidence="3" type="ORF">GCM10011323_29970</name>
</gene>
<comment type="caution">
    <text evidence="3">The sequence shown here is derived from an EMBL/GenBank/DDBJ whole genome shotgun (WGS) entry which is preliminary data.</text>
</comment>
<dbReference type="Pfam" id="PF18942">
    <property type="entry name" value="DUF5689"/>
    <property type="match status" value="1"/>
</dbReference>
<feature type="domain" description="DUF5689" evidence="2">
    <location>
        <begin position="64"/>
        <end position="239"/>
    </location>
</feature>
<evidence type="ECO:0000313" key="4">
    <source>
        <dbReference type="Proteomes" id="UP000634043"/>
    </source>
</evidence>
<proteinExistence type="predicted"/>
<evidence type="ECO:0000259" key="2">
    <source>
        <dbReference type="Pfam" id="PF18942"/>
    </source>
</evidence>
<feature type="signal peptide" evidence="1">
    <location>
        <begin position="1"/>
        <end position="29"/>
    </location>
</feature>
<dbReference type="Proteomes" id="UP000634043">
    <property type="component" value="Unassembled WGS sequence"/>
</dbReference>
<feature type="chain" id="PRO_5046971873" description="DUF5689 domain-containing protein" evidence="1">
    <location>
        <begin position="30"/>
        <end position="409"/>
    </location>
</feature>
<organism evidence="3 4">
    <name type="scientific">Pontibacter amylolyticus</name>
    <dbReference type="NCBI Taxonomy" id="1424080"/>
    <lineage>
        <taxon>Bacteria</taxon>
        <taxon>Pseudomonadati</taxon>
        <taxon>Bacteroidota</taxon>
        <taxon>Cytophagia</taxon>
        <taxon>Cytophagales</taxon>
        <taxon>Hymenobacteraceae</taxon>
        <taxon>Pontibacter</taxon>
    </lineage>
</organism>
<accession>A0ABQ1WB22</accession>
<name>A0ABQ1WB22_9BACT</name>
<dbReference type="EMBL" id="BMFP01000006">
    <property type="protein sequence ID" value="GGG24163.1"/>
    <property type="molecule type" value="Genomic_DNA"/>
</dbReference>